<evidence type="ECO:0000256" key="1">
    <source>
        <dbReference type="SAM" id="Coils"/>
    </source>
</evidence>
<dbReference type="Proteomes" id="UP000631114">
    <property type="component" value="Unassembled WGS sequence"/>
</dbReference>
<proteinExistence type="predicted"/>
<reference evidence="2 3" key="1">
    <citation type="submission" date="2020-10" db="EMBL/GenBank/DDBJ databases">
        <title>The Coptis chinensis genome and diversification of protoberbering-type alkaloids.</title>
        <authorList>
            <person name="Wang B."/>
            <person name="Shu S."/>
            <person name="Song C."/>
            <person name="Liu Y."/>
        </authorList>
    </citation>
    <scope>NUCLEOTIDE SEQUENCE [LARGE SCALE GENOMIC DNA]</scope>
    <source>
        <strain evidence="2">HL-2020</strain>
        <tissue evidence="2">Leaf</tissue>
    </source>
</reference>
<dbReference type="EMBL" id="JADFTS010000003">
    <property type="protein sequence ID" value="KAF9616395.1"/>
    <property type="molecule type" value="Genomic_DNA"/>
</dbReference>
<protein>
    <submittedName>
        <fullName evidence="2">Uncharacterized protein</fullName>
    </submittedName>
</protein>
<feature type="coiled-coil region" evidence="1">
    <location>
        <begin position="97"/>
        <end position="124"/>
    </location>
</feature>
<comment type="caution">
    <text evidence="2">The sequence shown here is derived from an EMBL/GenBank/DDBJ whole genome shotgun (WGS) entry which is preliminary data.</text>
</comment>
<dbReference type="OrthoDB" id="1863935at2759"/>
<accession>A0A835IEA5</accession>
<gene>
    <name evidence="2" type="ORF">IFM89_029649</name>
</gene>
<dbReference type="AlphaFoldDB" id="A0A835IEA5"/>
<sequence>MGRPLRLVPPTYAPPLVFSHGNKFRDQTFCTICDGRYYVRSVPEMHQMSCVASCYVEVYDVFASISASGKKRINCSIPEAVRKTEFYVESCGEIFQVLQVKKVLAKVEEAKDAVNEEMDNWKELFRQSS</sequence>
<evidence type="ECO:0000313" key="3">
    <source>
        <dbReference type="Proteomes" id="UP000631114"/>
    </source>
</evidence>
<name>A0A835IEA5_9MAGN</name>
<evidence type="ECO:0000313" key="2">
    <source>
        <dbReference type="EMBL" id="KAF9616395.1"/>
    </source>
</evidence>
<organism evidence="2 3">
    <name type="scientific">Coptis chinensis</name>
    <dbReference type="NCBI Taxonomy" id="261450"/>
    <lineage>
        <taxon>Eukaryota</taxon>
        <taxon>Viridiplantae</taxon>
        <taxon>Streptophyta</taxon>
        <taxon>Embryophyta</taxon>
        <taxon>Tracheophyta</taxon>
        <taxon>Spermatophyta</taxon>
        <taxon>Magnoliopsida</taxon>
        <taxon>Ranunculales</taxon>
        <taxon>Ranunculaceae</taxon>
        <taxon>Coptidoideae</taxon>
        <taxon>Coptis</taxon>
    </lineage>
</organism>
<keyword evidence="3" id="KW-1185">Reference proteome</keyword>
<keyword evidence="1" id="KW-0175">Coiled coil</keyword>